<evidence type="ECO:0000313" key="3">
    <source>
        <dbReference type="EMBL" id="AWM40028.1"/>
    </source>
</evidence>
<dbReference type="Gene3D" id="3.30.700.10">
    <property type="entry name" value="Glycoprotein, Type 4 Pilin"/>
    <property type="match status" value="1"/>
</dbReference>
<dbReference type="InterPro" id="IPR045584">
    <property type="entry name" value="Pilin-like"/>
</dbReference>
<dbReference type="OrthoDB" id="263537at2"/>
<evidence type="ECO:0000313" key="4">
    <source>
        <dbReference type="Proteomes" id="UP000245802"/>
    </source>
</evidence>
<dbReference type="KEGG" id="gog:C1280_25505"/>
<accession>A0A2Z3H2P8</accession>
<sequence length="316" mass="34034">MVRRNWNEKAGFTLIELLVVIAIIAILIGLLLPAVQKVREAAARTQGQNNLKQIGLATHNYNDSIGHLPPAFVEYGPSKGYKDGSWVVHVLPYIEQDNLKRSVDTRAGDSGHYYAITYNQAPPKPFINPLDPSQSNGAYNDSGWGIYSVTGYVANYLALGGLVNKTTSPTFILDTKKNILGVSDGTSNTIAFTARTAACERGPSAYRASYSSPLYNIAPYANASDWYEWMPVINYWKNGTSSEGYITGAATKFQVNPTWAGKTATCDFRLATQMGSGGLPVAMADGSVRIVAAGVSGDTWWAAQTATGGEVLGSDW</sequence>
<keyword evidence="4" id="KW-1185">Reference proteome</keyword>
<keyword evidence="1" id="KW-1133">Transmembrane helix</keyword>
<evidence type="ECO:0000259" key="2">
    <source>
        <dbReference type="Pfam" id="PF07596"/>
    </source>
</evidence>
<dbReference type="RefSeq" id="WP_010041816.1">
    <property type="nucleotide sequence ID" value="NZ_CP025958.1"/>
</dbReference>
<dbReference type="Pfam" id="PF07963">
    <property type="entry name" value="N_methyl"/>
    <property type="match status" value="1"/>
</dbReference>
<dbReference type="EMBL" id="CP025958">
    <property type="protein sequence ID" value="AWM40028.1"/>
    <property type="molecule type" value="Genomic_DNA"/>
</dbReference>
<protein>
    <submittedName>
        <fullName evidence="3">Prepilin-type cleavage/methylation domain-containing protein</fullName>
    </submittedName>
</protein>
<dbReference type="Proteomes" id="UP000245802">
    <property type="component" value="Chromosome"/>
</dbReference>
<dbReference type="PANTHER" id="PTHR30093">
    <property type="entry name" value="GENERAL SECRETION PATHWAY PROTEIN G"/>
    <property type="match status" value="1"/>
</dbReference>
<dbReference type="AlphaFoldDB" id="A0A2Z3H2P8"/>
<dbReference type="PANTHER" id="PTHR30093:SF2">
    <property type="entry name" value="TYPE II SECRETION SYSTEM PROTEIN H"/>
    <property type="match status" value="1"/>
</dbReference>
<organism evidence="3 4">
    <name type="scientific">Gemmata obscuriglobus</name>
    <dbReference type="NCBI Taxonomy" id="114"/>
    <lineage>
        <taxon>Bacteria</taxon>
        <taxon>Pseudomonadati</taxon>
        <taxon>Planctomycetota</taxon>
        <taxon>Planctomycetia</taxon>
        <taxon>Gemmatales</taxon>
        <taxon>Gemmataceae</taxon>
        <taxon>Gemmata</taxon>
    </lineage>
</organism>
<dbReference type="InterPro" id="IPR012902">
    <property type="entry name" value="N_methyl_site"/>
</dbReference>
<feature type="domain" description="DUF1559" evidence="2">
    <location>
        <begin position="36"/>
        <end position="292"/>
    </location>
</feature>
<proteinExistence type="predicted"/>
<dbReference type="SUPFAM" id="SSF54523">
    <property type="entry name" value="Pili subunits"/>
    <property type="match status" value="1"/>
</dbReference>
<dbReference type="InterPro" id="IPR011453">
    <property type="entry name" value="DUF1559"/>
</dbReference>
<dbReference type="PROSITE" id="PS00409">
    <property type="entry name" value="PROKAR_NTER_METHYL"/>
    <property type="match status" value="1"/>
</dbReference>
<keyword evidence="1" id="KW-0472">Membrane</keyword>
<keyword evidence="1" id="KW-0812">Transmembrane</keyword>
<gene>
    <name evidence="3" type="ORF">C1280_25505</name>
</gene>
<feature type="transmembrane region" description="Helical" evidence="1">
    <location>
        <begin position="12"/>
        <end position="35"/>
    </location>
</feature>
<dbReference type="NCBIfam" id="TIGR02532">
    <property type="entry name" value="IV_pilin_GFxxxE"/>
    <property type="match status" value="1"/>
</dbReference>
<name>A0A2Z3H2P8_9BACT</name>
<dbReference type="Pfam" id="PF07596">
    <property type="entry name" value="SBP_bac_10"/>
    <property type="match status" value="1"/>
</dbReference>
<reference evidence="3 4" key="1">
    <citation type="submission" date="2018-01" db="EMBL/GenBank/DDBJ databases">
        <title>G. obscuriglobus.</title>
        <authorList>
            <person name="Franke J."/>
            <person name="Blomberg W."/>
            <person name="Selmecki A."/>
        </authorList>
    </citation>
    <scope>NUCLEOTIDE SEQUENCE [LARGE SCALE GENOMIC DNA]</scope>
    <source>
        <strain evidence="3 4">DSM 5831</strain>
    </source>
</reference>
<evidence type="ECO:0000256" key="1">
    <source>
        <dbReference type="SAM" id="Phobius"/>
    </source>
</evidence>